<dbReference type="Pfam" id="PF01609">
    <property type="entry name" value="DDE_Tnp_1"/>
    <property type="match status" value="1"/>
</dbReference>
<keyword evidence="3" id="KW-1185">Reference proteome</keyword>
<dbReference type="NCBIfam" id="NF033559">
    <property type="entry name" value="transpos_IS1634"/>
    <property type="match status" value="1"/>
</dbReference>
<protein>
    <submittedName>
        <fullName evidence="2">IS1634 family transposase</fullName>
    </submittedName>
</protein>
<name>A0ABU5JQ37_9ACTN</name>
<comment type="caution">
    <text evidence="2">The sequence shown here is derived from an EMBL/GenBank/DDBJ whole genome shotgun (WGS) entry which is preliminary data.</text>
</comment>
<gene>
    <name evidence="2" type="ORF">U2F25_35555</name>
</gene>
<evidence type="ECO:0000313" key="3">
    <source>
        <dbReference type="Proteomes" id="UP001290101"/>
    </source>
</evidence>
<dbReference type="PANTHER" id="PTHR34614">
    <property type="match status" value="1"/>
</dbReference>
<dbReference type="InterPro" id="IPR002559">
    <property type="entry name" value="Transposase_11"/>
</dbReference>
<sequence>MTRLPVDNFIELPRYRSAHSRCTVWRVYVKASTRKTRDGQTIRYLQLAHNEWDSVAKVSRTKVLYSFGREDQLDVSGVRRLVDALSRLLDPADALAAAAPAGLSFVESRPLGGAWLLDGLWRQLGIDKIVTGLAGVRRRDVDVERVLFALVANRALKPSSKLAAAEWVCHDVHLPGLPFVTDDACYRAMDDLISVEPKLTRAVYDQIADLLNLEVDLLFFDTTSTYFELDEADEPLWRDEHGEVVDDGAPTAVKQAGFRTYGKSKDGRDDLPQVVVGMAVTRTGIPVRVWCWPGNTNDSALIRQVKTEMRDWNLARVVWVADRGFASEANRRFLQQAGGHYILGEKLRAGTTEADAALARQGRYATVTDNLQVKEVNIGADDRFVICFNPEAADRDAAVRARLVAQLTDKIDGSDKLSVTKRAELRGVISTKPGLNRYLRVTPGGLLRVDAAAVKAEQRLDGKYLLRCSDPKLSAEDIALGYKQLLEVERGWRDMKTTLDLRPVYHRREDRIRAHILLCWLGLLLIRVAETTTGRTWNKIRAEAERLHVGVFTGPAGTFCQRTELSQPHKTILARLKITEPPRIIDATPATA</sequence>
<dbReference type="SUPFAM" id="SSF53098">
    <property type="entry name" value="Ribonuclease H-like"/>
    <property type="match status" value="1"/>
</dbReference>
<proteinExistence type="predicted"/>
<evidence type="ECO:0000259" key="1">
    <source>
        <dbReference type="Pfam" id="PF01609"/>
    </source>
</evidence>
<dbReference type="Proteomes" id="UP001290101">
    <property type="component" value="Unassembled WGS sequence"/>
</dbReference>
<reference evidence="2 3" key="1">
    <citation type="submission" date="2023-12" db="EMBL/GenBank/DDBJ databases">
        <title>Micromonospora sp. nov., isolated from Atacama Desert.</title>
        <authorList>
            <person name="Carro L."/>
            <person name="Golinska P."/>
            <person name="Klenk H.-P."/>
            <person name="Goodfellow M."/>
        </authorList>
    </citation>
    <scope>NUCLEOTIDE SEQUENCE [LARGE SCALE GENOMIC DNA]</scope>
    <source>
        <strain evidence="2 3">4G53</strain>
    </source>
</reference>
<dbReference type="EMBL" id="JAXOTQ010000106">
    <property type="protein sequence ID" value="MDZ5494687.1"/>
    <property type="molecule type" value="Genomic_DNA"/>
</dbReference>
<feature type="domain" description="Transposase IS4-like" evidence="1">
    <location>
        <begin position="273"/>
        <end position="520"/>
    </location>
</feature>
<accession>A0ABU5JQ37</accession>
<organism evidence="2 3">
    <name type="scientific">Micromonospora sicca</name>
    <dbReference type="NCBI Taxonomy" id="2202420"/>
    <lineage>
        <taxon>Bacteria</taxon>
        <taxon>Bacillati</taxon>
        <taxon>Actinomycetota</taxon>
        <taxon>Actinomycetes</taxon>
        <taxon>Micromonosporales</taxon>
        <taxon>Micromonosporaceae</taxon>
        <taxon>Micromonospora</taxon>
    </lineage>
</organism>
<dbReference type="PANTHER" id="PTHR34614:SF2">
    <property type="entry name" value="TRANSPOSASE IS4-LIKE DOMAIN-CONTAINING PROTEIN"/>
    <property type="match status" value="1"/>
</dbReference>
<dbReference type="InterPro" id="IPR012337">
    <property type="entry name" value="RNaseH-like_sf"/>
</dbReference>
<dbReference type="InterPro" id="IPR047654">
    <property type="entry name" value="IS1634_transpos"/>
</dbReference>
<evidence type="ECO:0000313" key="2">
    <source>
        <dbReference type="EMBL" id="MDZ5494687.1"/>
    </source>
</evidence>